<evidence type="ECO:0000313" key="1">
    <source>
        <dbReference type="EMBL" id="KKL45963.1"/>
    </source>
</evidence>
<name>A0A0F9C9A0_9ZZZZ</name>
<sequence length="134" mass="15743">MKFKNIPIWVGPTDAIVKQIDNMSDEEYKVQLALGLLCDWIVVVEDRAILLQRGPSVSAHELDRSHLVYIVVKALNREHAKHQVRQSRYFLEEDFRICSSWQNDAAGAYYREKFYSRHASALKEYNRERIFVLS</sequence>
<organism evidence="1">
    <name type="scientific">marine sediment metagenome</name>
    <dbReference type="NCBI Taxonomy" id="412755"/>
    <lineage>
        <taxon>unclassified sequences</taxon>
        <taxon>metagenomes</taxon>
        <taxon>ecological metagenomes</taxon>
    </lineage>
</organism>
<accession>A0A0F9C9A0</accession>
<reference evidence="1" key="1">
    <citation type="journal article" date="2015" name="Nature">
        <title>Complex archaea that bridge the gap between prokaryotes and eukaryotes.</title>
        <authorList>
            <person name="Spang A."/>
            <person name="Saw J.H."/>
            <person name="Jorgensen S.L."/>
            <person name="Zaremba-Niedzwiedzka K."/>
            <person name="Martijn J."/>
            <person name="Lind A.E."/>
            <person name="van Eijk R."/>
            <person name="Schleper C."/>
            <person name="Guy L."/>
            <person name="Ettema T.J."/>
        </authorList>
    </citation>
    <scope>NUCLEOTIDE SEQUENCE</scope>
</reference>
<comment type="caution">
    <text evidence="1">The sequence shown here is derived from an EMBL/GenBank/DDBJ whole genome shotgun (WGS) entry which is preliminary data.</text>
</comment>
<dbReference type="AlphaFoldDB" id="A0A0F9C9A0"/>
<gene>
    <name evidence="1" type="ORF">LCGC14_2350350</name>
</gene>
<dbReference type="EMBL" id="LAZR01034204">
    <property type="protein sequence ID" value="KKL45963.1"/>
    <property type="molecule type" value="Genomic_DNA"/>
</dbReference>
<proteinExistence type="predicted"/>
<protein>
    <submittedName>
        <fullName evidence="1">Uncharacterized protein</fullName>
    </submittedName>
</protein>